<dbReference type="Proteomes" id="UP000434276">
    <property type="component" value="Unassembled WGS sequence"/>
</dbReference>
<organism evidence="1 2">
    <name type="scientific">Arabidopsis thaliana</name>
    <name type="common">Mouse-ear cress</name>
    <dbReference type="NCBI Taxonomy" id="3702"/>
    <lineage>
        <taxon>Eukaryota</taxon>
        <taxon>Viridiplantae</taxon>
        <taxon>Streptophyta</taxon>
        <taxon>Embryophyta</taxon>
        <taxon>Tracheophyta</taxon>
        <taxon>Spermatophyta</taxon>
        <taxon>Magnoliopsida</taxon>
        <taxon>eudicotyledons</taxon>
        <taxon>Gunneridae</taxon>
        <taxon>Pentapetalae</taxon>
        <taxon>rosids</taxon>
        <taxon>malvids</taxon>
        <taxon>Brassicales</taxon>
        <taxon>Brassicaceae</taxon>
        <taxon>Camelineae</taxon>
        <taxon>Arabidopsis</taxon>
    </lineage>
</organism>
<evidence type="ECO:0000313" key="1">
    <source>
        <dbReference type="EMBL" id="CAA0384220.1"/>
    </source>
</evidence>
<accession>A0A5S9XH29</accession>
<protein>
    <submittedName>
        <fullName evidence="1">Uncharacterized protein</fullName>
    </submittedName>
</protein>
<name>A0A5S9XH29_ARATH</name>
<sequence length="100" mass="11041">MGSIFQTPSEESSLNQLYIDYKLSPEESSHRASLMAVDNLGALLAPCLVSFSRAHVIFFFWTVFSLIEILSKVVFSNPALSGSNLMCFLYGLIGKGLLYP</sequence>
<gene>
    <name evidence="1" type="ORF">C24_LOCUS14411</name>
</gene>
<reference evidence="1 2" key="1">
    <citation type="submission" date="2019-12" db="EMBL/GenBank/DDBJ databases">
        <authorList>
            <person name="Jiao W.-B."/>
            <person name="Schneeberger K."/>
        </authorList>
    </citation>
    <scope>NUCLEOTIDE SEQUENCE [LARGE SCALE GENOMIC DNA]</scope>
    <source>
        <strain evidence="2">cv. C24</strain>
    </source>
</reference>
<proteinExistence type="predicted"/>
<dbReference type="EMBL" id="CACSHJ010000089">
    <property type="protein sequence ID" value="CAA0384220.1"/>
    <property type="molecule type" value="Genomic_DNA"/>
</dbReference>
<evidence type="ECO:0000313" key="2">
    <source>
        <dbReference type="Proteomes" id="UP000434276"/>
    </source>
</evidence>
<dbReference type="AlphaFoldDB" id="A0A5S9XH29"/>